<dbReference type="GO" id="GO:0046872">
    <property type="term" value="F:metal ion binding"/>
    <property type="evidence" value="ECO:0007669"/>
    <property type="project" value="UniProtKB-KW"/>
</dbReference>
<dbReference type="Proteomes" id="UP000295247">
    <property type="component" value="Unassembled WGS sequence"/>
</dbReference>
<dbReference type="Pfam" id="PF02433">
    <property type="entry name" value="FixO"/>
    <property type="match status" value="1"/>
</dbReference>
<dbReference type="AlphaFoldDB" id="A0A4R4ADL0"/>
<keyword evidence="5" id="KW-0812">Transmembrane</keyword>
<dbReference type="Gene3D" id="6.10.250.2250">
    <property type="match status" value="1"/>
</dbReference>
<reference evidence="7 8" key="1">
    <citation type="submission" date="2019-03" db="EMBL/GenBank/DDBJ databases">
        <title>Genomic Encyclopedia of Type Strains, Phase IV (KMG-IV): sequencing the most valuable type-strain genomes for metagenomic binning, comparative biology and taxonomic classification.</title>
        <authorList>
            <person name="Goeker M."/>
        </authorList>
    </citation>
    <scope>NUCLEOTIDE SEQUENCE [LARGE SCALE GENOMIC DNA]</scope>
    <source>
        <strain evidence="7 8">DSM 203</strain>
    </source>
</reference>
<feature type="transmembrane region" description="Helical" evidence="5">
    <location>
        <begin position="20"/>
        <end position="43"/>
    </location>
</feature>
<dbReference type="GO" id="GO:0020037">
    <property type="term" value="F:heme binding"/>
    <property type="evidence" value="ECO:0007669"/>
    <property type="project" value="InterPro"/>
</dbReference>
<dbReference type="InterPro" id="IPR003468">
    <property type="entry name" value="Cyt_c_oxidase_monohaem-su/FixO"/>
</dbReference>
<evidence type="ECO:0000256" key="1">
    <source>
        <dbReference type="ARBA" id="ARBA00022617"/>
    </source>
</evidence>
<dbReference type="SUPFAM" id="SSF46626">
    <property type="entry name" value="Cytochrome c"/>
    <property type="match status" value="1"/>
</dbReference>
<protein>
    <submittedName>
        <fullName evidence="7">Cytochrome c oxidase cbb3-type subunit 2</fullName>
    </submittedName>
</protein>
<keyword evidence="5" id="KW-0472">Membrane</keyword>
<dbReference type="NCBIfam" id="TIGR00781">
    <property type="entry name" value="ccoO"/>
    <property type="match status" value="1"/>
</dbReference>
<keyword evidence="5" id="KW-1133">Transmembrane helix</keyword>
<evidence type="ECO:0000259" key="6">
    <source>
        <dbReference type="PROSITE" id="PS51007"/>
    </source>
</evidence>
<evidence type="ECO:0000313" key="8">
    <source>
        <dbReference type="Proteomes" id="UP000295247"/>
    </source>
</evidence>
<dbReference type="EMBL" id="SMDC01000003">
    <property type="protein sequence ID" value="TCW37173.1"/>
    <property type="molecule type" value="Genomic_DNA"/>
</dbReference>
<keyword evidence="2 4" id="KW-0479">Metal-binding</keyword>
<evidence type="ECO:0000256" key="5">
    <source>
        <dbReference type="SAM" id="Phobius"/>
    </source>
</evidence>
<sequence length="248" mass="28476">MSRQKTKPKSFQEWMEVNIWGLLIVLALVLSVGGLVEIVPLFYMKNTMEHARFPEIVWAKAGEAPIVTVDADGREQWNWTAGEGVRPYTPLELVGRDIYQREGCYTCHSQMVRPFRDEKERYGHYSLASESMFDHPFQWGSKRTGPDLARVGGKYSDAWHRQHLRDPRAVVPESVMPGYPWLDTRYPSGWRIQWHMRGLRSLGVPYTEADIEAAPALLEGKTEMDALVAYLQVLGTMVALDEAKTYRE</sequence>
<comment type="caution">
    <text evidence="7">The sequence shown here is derived from an EMBL/GenBank/DDBJ whole genome shotgun (WGS) entry which is preliminary data.</text>
</comment>
<dbReference type="PROSITE" id="PS51007">
    <property type="entry name" value="CYTC"/>
    <property type="match status" value="1"/>
</dbReference>
<name>A0A4R4ADL0_MARGR</name>
<dbReference type="NCBIfam" id="NF011055">
    <property type="entry name" value="PRK14487.1"/>
    <property type="match status" value="1"/>
</dbReference>
<accession>A0A4R4ADL0</accession>
<dbReference type="RefSeq" id="WP_123140099.1">
    <property type="nucleotide sequence ID" value="NZ_NRRH01000053.1"/>
</dbReference>
<evidence type="ECO:0000256" key="3">
    <source>
        <dbReference type="ARBA" id="ARBA00023004"/>
    </source>
</evidence>
<evidence type="ECO:0000256" key="2">
    <source>
        <dbReference type="ARBA" id="ARBA00022723"/>
    </source>
</evidence>
<proteinExistence type="predicted"/>
<organism evidence="7 8">
    <name type="scientific">Marichromatium gracile</name>
    <name type="common">Chromatium gracile</name>
    <dbReference type="NCBI Taxonomy" id="1048"/>
    <lineage>
        <taxon>Bacteria</taxon>
        <taxon>Pseudomonadati</taxon>
        <taxon>Pseudomonadota</taxon>
        <taxon>Gammaproteobacteria</taxon>
        <taxon>Chromatiales</taxon>
        <taxon>Chromatiaceae</taxon>
        <taxon>Marichromatium</taxon>
    </lineage>
</organism>
<dbReference type="InterPro" id="IPR009056">
    <property type="entry name" value="Cyt_c-like_dom"/>
</dbReference>
<evidence type="ECO:0000256" key="4">
    <source>
        <dbReference type="PROSITE-ProRule" id="PRU00433"/>
    </source>
</evidence>
<dbReference type="InterPro" id="IPR036909">
    <property type="entry name" value="Cyt_c-like_dom_sf"/>
</dbReference>
<evidence type="ECO:0000313" key="7">
    <source>
        <dbReference type="EMBL" id="TCW37173.1"/>
    </source>
</evidence>
<gene>
    <name evidence="7" type="ORF">EDC29_103372</name>
</gene>
<dbReference type="GO" id="GO:0009055">
    <property type="term" value="F:electron transfer activity"/>
    <property type="evidence" value="ECO:0007669"/>
    <property type="project" value="InterPro"/>
</dbReference>
<keyword evidence="1 4" id="KW-0349">Heme</keyword>
<dbReference type="Gene3D" id="1.10.760.10">
    <property type="entry name" value="Cytochrome c-like domain"/>
    <property type="match status" value="1"/>
</dbReference>
<keyword evidence="3 4" id="KW-0408">Iron</keyword>
<feature type="domain" description="Cytochrome c" evidence="6">
    <location>
        <begin position="90"/>
        <end position="235"/>
    </location>
</feature>